<feature type="domain" description="DC1" evidence="2">
    <location>
        <begin position="476"/>
        <end position="525"/>
    </location>
</feature>
<dbReference type="InterPro" id="IPR053192">
    <property type="entry name" value="Vacuole_Formation_Reg"/>
</dbReference>
<name>A0AAF0WTT2_DAUCS</name>
<sequence>MEFLKHKHPLILDENFHGGEEDACYLCEEPLRSPLIHSVYRCSSRSDGADENVDCVNLFVHKSCAELPLKMTDYYKHPQHPITLVCPKLMPNNYRSQSCSLCYRPPPHTVVYSCNSCDLTVCLKCVTSPIVYHPSHNQHALALVQRRAAFPCDACGRGTSDLSSCKCSTCPFWIHTSCAILSSSKKFQFHTHPLLLAYSFPQQYLNFKRKCLICRSLIEPIQWIYYCAGCRIFYESSLNLLRQLLIHQMMIKQTEGDALKWSMYPISTVSAEVAGPSKEVIHHWSHNRHPLILRNPNIQLMSVKDSSEDSDDDTIIACDGCTNPINSIHTSYYECQPCKYFLHRYCAGFPKEMQPYSFNSYHILYSEISSSNLFKCDGCNYLKSGIYVASHDGNYKLDIGCAMLPGRIKHEAHEHPLDQAIGSWNYYQQDNSCSACRVRFSDRELYFRCNYLDYCHVYLHTLCALRPHKLKHCWDPHPLTLITPENIVEDHPHDFNCEHCSEDIDTNYWFYHCDLCDLSCHMSCINNFYRYSNINFRASNIQLHQKLHQHPLTLVLNKTKDCCGICHRQRFHSPALHCTMCNFIICLSCVDADQCN</sequence>
<dbReference type="Pfam" id="PF03107">
    <property type="entry name" value="C1_2"/>
    <property type="match status" value="3"/>
</dbReference>
<accession>A0AAF0WTT2</accession>
<evidence type="ECO:0000259" key="2">
    <source>
        <dbReference type="Pfam" id="PF03107"/>
    </source>
</evidence>
<evidence type="ECO:0000313" key="3">
    <source>
        <dbReference type="EMBL" id="WOG94448.1"/>
    </source>
</evidence>
<reference evidence="3" key="1">
    <citation type="journal article" date="2016" name="Nat. Genet.">
        <title>A high-quality carrot genome assembly provides new insights into carotenoid accumulation and asterid genome evolution.</title>
        <authorList>
            <person name="Iorizzo M."/>
            <person name="Ellison S."/>
            <person name="Senalik D."/>
            <person name="Zeng P."/>
            <person name="Satapoomin P."/>
            <person name="Huang J."/>
            <person name="Bowman M."/>
            <person name="Iovene M."/>
            <person name="Sanseverino W."/>
            <person name="Cavagnaro P."/>
            <person name="Yildiz M."/>
            <person name="Macko-Podgorni A."/>
            <person name="Moranska E."/>
            <person name="Grzebelus E."/>
            <person name="Grzebelus D."/>
            <person name="Ashrafi H."/>
            <person name="Zheng Z."/>
            <person name="Cheng S."/>
            <person name="Spooner D."/>
            <person name="Van Deynze A."/>
            <person name="Simon P."/>
        </authorList>
    </citation>
    <scope>NUCLEOTIDE SEQUENCE</scope>
    <source>
        <tissue evidence="3">Leaf</tissue>
    </source>
</reference>
<dbReference type="Proteomes" id="UP000077755">
    <property type="component" value="Chromosome 3"/>
</dbReference>
<organism evidence="3 4">
    <name type="scientific">Daucus carota subsp. sativus</name>
    <name type="common">Carrot</name>
    <dbReference type="NCBI Taxonomy" id="79200"/>
    <lineage>
        <taxon>Eukaryota</taxon>
        <taxon>Viridiplantae</taxon>
        <taxon>Streptophyta</taxon>
        <taxon>Embryophyta</taxon>
        <taxon>Tracheophyta</taxon>
        <taxon>Spermatophyta</taxon>
        <taxon>Magnoliopsida</taxon>
        <taxon>eudicotyledons</taxon>
        <taxon>Gunneridae</taxon>
        <taxon>Pentapetalae</taxon>
        <taxon>asterids</taxon>
        <taxon>campanulids</taxon>
        <taxon>Apiales</taxon>
        <taxon>Apiaceae</taxon>
        <taxon>Apioideae</taxon>
        <taxon>Scandiceae</taxon>
        <taxon>Daucinae</taxon>
        <taxon>Daucus</taxon>
        <taxon>Daucus sect. Daucus</taxon>
    </lineage>
</organism>
<reference evidence="3" key="2">
    <citation type="submission" date="2022-03" db="EMBL/GenBank/DDBJ databases">
        <title>Draft title - Genomic analysis of global carrot germplasm unveils the trajectory of domestication and the origin of high carotenoid orange carrot.</title>
        <authorList>
            <person name="Iorizzo M."/>
            <person name="Ellison S."/>
            <person name="Senalik D."/>
            <person name="Macko-Podgorni A."/>
            <person name="Grzebelus D."/>
            <person name="Bostan H."/>
            <person name="Rolling W."/>
            <person name="Curaba J."/>
            <person name="Simon P."/>
        </authorList>
    </citation>
    <scope>NUCLEOTIDE SEQUENCE</scope>
    <source>
        <tissue evidence="3">Leaf</tissue>
    </source>
</reference>
<dbReference type="EMBL" id="CP093345">
    <property type="protein sequence ID" value="WOG94448.1"/>
    <property type="molecule type" value="Genomic_DNA"/>
</dbReference>
<dbReference type="PANTHER" id="PTHR32410">
    <property type="entry name" value="CYSTEINE/HISTIDINE-RICH C1 DOMAIN FAMILY PROTEIN"/>
    <property type="match status" value="1"/>
</dbReference>
<protein>
    <recommendedName>
        <fullName evidence="2">DC1 domain-containing protein</fullName>
    </recommendedName>
</protein>
<dbReference type="SUPFAM" id="SSF57889">
    <property type="entry name" value="Cysteine-rich domain"/>
    <property type="match status" value="5"/>
</dbReference>
<dbReference type="InterPro" id="IPR046349">
    <property type="entry name" value="C1-like_sf"/>
</dbReference>
<keyword evidence="4" id="KW-1185">Reference proteome</keyword>
<feature type="domain" description="DC1" evidence="2">
    <location>
        <begin position="134"/>
        <end position="179"/>
    </location>
</feature>
<keyword evidence="1" id="KW-0677">Repeat</keyword>
<dbReference type="InterPro" id="IPR004146">
    <property type="entry name" value="DC1"/>
</dbReference>
<gene>
    <name evidence="3" type="ORF">DCAR_0313744</name>
</gene>
<dbReference type="PANTHER" id="PTHR32410:SF216">
    <property type="entry name" value="PHORBOL-ESTER_DAG-TYPE DOMAIN-CONTAINING PROTEIN"/>
    <property type="match status" value="1"/>
</dbReference>
<dbReference type="AlphaFoldDB" id="A0AAF0WTT2"/>
<proteinExistence type="predicted"/>
<evidence type="ECO:0000256" key="1">
    <source>
        <dbReference type="ARBA" id="ARBA00022737"/>
    </source>
</evidence>
<evidence type="ECO:0000313" key="4">
    <source>
        <dbReference type="Proteomes" id="UP000077755"/>
    </source>
</evidence>
<feature type="domain" description="DC1" evidence="2">
    <location>
        <begin position="546"/>
        <end position="590"/>
    </location>
</feature>